<dbReference type="Pfam" id="PF01263">
    <property type="entry name" value="Aldose_epim"/>
    <property type="match status" value="1"/>
</dbReference>
<keyword evidence="3 4" id="KW-0413">Isomerase</keyword>
<evidence type="ECO:0000256" key="2">
    <source>
        <dbReference type="ARBA" id="ARBA00005866"/>
    </source>
</evidence>
<evidence type="ECO:0000313" key="7">
    <source>
        <dbReference type="Proteomes" id="UP000528457"/>
    </source>
</evidence>
<dbReference type="InterPro" id="IPR014718">
    <property type="entry name" value="GH-type_carb-bd"/>
</dbReference>
<dbReference type="InterPro" id="IPR025532">
    <property type="entry name" value="G6P_1-epimerase"/>
</dbReference>
<evidence type="ECO:0000256" key="3">
    <source>
        <dbReference type="ARBA" id="ARBA00023235"/>
    </source>
</evidence>
<dbReference type="InParanoid" id="A0A7X0MUI6"/>
<dbReference type="GO" id="GO:0030246">
    <property type="term" value="F:carbohydrate binding"/>
    <property type="evidence" value="ECO:0007669"/>
    <property type="project" value="UniProtKB-UniRule"/>
</dbReference>
<feature type="active site" evidence="5">
    <location>
        <position position="163"/>
    </location>
</feature>
<name>A0A7X0MUI6_9GAMM</name>
<dbReference type="InterPro" id="IPR011013">
    <property type="entry name" value="Gal_mutarotase_sf_dom"/>
</dbReference>
<dbReference type="EC" id="5.1.3.15" evidence="4"/>
<evidence type="ECO:0000256" key="1">
    <source>
        <dbReference type="ARBA" id="ARBA00001096"/>
    </source>
</evidence>
<dbReference type="Gene3D" id="2.70.98.10">
    <property type="match status" value="1"/>
</dbReference>
<gene>
    <name evidence="6" type="ORF">HNR48_000343</name>
</gene>
<evidence type="ECO:0000313" key="6">
    <source>
        <dbReference type="EMBL" id="MBB6520065.1"/>
    </source>
</evidence>
<dbReference type="EMBL" id="JACHHT010000001">
    <property type="protein sequence ID" value="MBB6520065.1"/>
    <property type="molecule type" value="Genomic_DNA"/>
</dbReference>
<dbReference type="Proteomes" id="UP000528457">
    <property type="component" value="Unassembled WGS sequence"/>
</dbReference>
<dbReference type="CDD" id="cd09020">
    <property type="entry name" value="D-hex-6-P-epi_like"/>
    <property type="match status" value="1"/>
</dbReference>
<organism evidence="6 7">
    <name type="scientific">Pseudoteredinibacter isoporae</name>
    <dbReference type="NCBI Taxonomy" id="570281"/>
    <lineage>
        <taxon>Bacteria</taxon>
        <taxon>Pseudomonadati</taxon>
        <taxon>Pseudomonadota</taxon>
        <taxon>Gammaproteobacteria</taxon>
        <taxon>Cellvibrionales</taxon>
        <taxon>Cellvibrionaceae</taxon>
        <taxon>Pseudoteredinibacter</taxon>
    </lineage>
</organism>
<dbReference type="AlphaFoldDB" id="A0A7X0MUI6"/>
<dbReference type="InterPro" id="IPR008183">
    <property type="entry name" value="Aldose_1/G6P_1-epimerase"/>
</dbReference>
<protein>
    <recommendedName>
        <fullName evidence="4">Putative glucose-6-phosphate 1-epimerase</fullName>
        <ecNumber evidence="4">5.1.3.15</ecNumber>
    </recommendedName>
</protein>
<reference evidence="6 7" key="1">
    <citation type="submission" date="2020-08" db="EMBL/GenBank/DDBJ databases">
        <title>Genomic Encyclopedia of Type Strains, Phase IV (KMG-IV): sequencing the most valuable type-strain genomes for metagenomic binning, comparative biology and taxonomic classification.</title>
        <authorList>
            <person name="Goeker M."/>
        </authorList>
    </citation>
    <scope>NUCLEOTIDE SEQUENCE [LARGE SCALE GENOMIC DNA]</scope>
    <source>
        <strain evidence="6 7">DSM 22368</strain>
    </source>
</reference>
<dbReference type="PIRSF" id="PIRSF016020">
    <property type="entry name" value="PHexose_mutarotase"/>
    <property type="match status" value="1"/>
</dbReference>
<accession>A0A7X0MUI6</accession>
<dbReference type="SUPFAM" id="SSF74650">
    <property type="entry name" value="Galactose mutarotase-like"/>
    <property type="match status" value="1"/>
</dbReference>
<sequence length="291" mass="32720">MSPTHHPLSNYFSAMQGERSTVIWRGYKVFLFKQIWGELAIAEQGAQVLHYQPKDSRALLWLSEESAGPGKAIRGGIPLCWPWFGAHPSLPDQPSHGLARTANWSVIEETHNSEQSHWTLRAPELVDGITLELHIRADGVQLKVQLTTENKRSQAYPITQALHSYLQLSDTRNIQIHGPETEAYYDKLAQCYTRGQEHHWDMAMDRIYQHQGDTRLLDQGLKRQLNIAKENSQSTVIWNPGSDSPPADIAPSQLSAFICIEAANTEQYDPVTLAPGQSVSISTTLEHQPPE</sequence>
<dbReference type="PANTHER" id="PTHR11122:SF13">
    <property type="entry name" value="GLUCOSE-6-PHOSPHATE 1-EPIMERASE"/>
    <property type="match status" value="1"/>
</dbReference>
<feature type="active site" evidence="5">
    <location>
        <position position="261"/>
    </location>
</feature>
<comment type="similarity">
    <text evidence="2 4">Belongs to the glucose-6-phosphate 1-epimerase family.</text>
</comment>
<dbReference type="GO" id="GO:0047938">
    <property type="term" value="F:glucose-6-phosphate 1-epimerase activity"/>
    <property type="evidence" value="ECO:0007669"/>
    <property type="project" value="UniProtKB-UniRule"/>
</dbReference>
<evidence type="ECO:0000256" key="5">
    <source>
        <dbReference type="PIRSR" id="PIRSR016020-1"/>
    </source>
</evidence>
<dbReference type="RefSeq" id="WP_166852350.1">
    <property type="nucleotide sequence ID" value="NZ_JAAONY010000001.1"/>
</dbReference>
<comment type="catalytic activity">
    <reaction evidence="1">
        <text>alpha-D-glucose 6-phosphate = beta-D-glucose 6-phosphate</text>
        <dbReference type="Rhea" id="RHEA:16249"/>
        <dbReference type="ChEBI" id="CHEBI:58225"/>
        <dbReference type="ChEBI" id="CHEBI:58247"/>
        <dbReference type="EC" id="5.1.3.15"/>
    </reaction>
</comment>
<keyword evidence="7" id="KW-1185">Reference proteome</keyword>
<dbReference type="PANTHER" id="PTHR11122">
    <property type="entry name" value="APOSPORY-ASSOCIATED PROTEIN C-RELATED"/>
    <property type="match status" value="1"/>
</dbReference>
<comment type="caution">
    <text evidence="6">The sequence shown here is derived from an EMBL/GenBank/DDBJ whole genome shotgun (WGS) entry which is preliminary data.</text>
</comment>
<dbReference type="FunCoup" id="A0A7X0MUI6">
    <property type="interactions" value="390"/>
</dbReference>
<proteinExistence type="inferred from homology"/>
<dbReference type="GO" id="GO:0005975">
    <property type="term" value="P:carbohydrate metabolic process"/>
    <property type="evidence" value="ECO:0007669"/>
    <property type="project" value="InterPro"/>
</dbReference>
<evidence type="ECO:0000256" key="4">
    <source>
        <dbReference type="PIRNR" id="PIRNR016020"/>
    </source>
</evidence>